<evidence type="ECO:0000256" key="7">
    <source>
        <dbReference type="SAM" id="Phobius"/>
    </source>
</evidence>
<dbReference type="AlphaFoldDB" id="A0A2M6W683"/>
<dbReference type="InterPro" id="IPR017475">
    <property type="entry name" value="EPS_sugar_tfrase"/>
</dbReference>
<feature type="transmembrane region" description="Helical" evidence="7">
    <location>
        <begin position="77"/>
        <end position="94"/>
    </location>
</feature>
<organism evidence="9 10">
    <name type="scientific">Candidatus Magasanikbacteria bacterium CG10_big_fil_rev_8_21_14_0_10_36_32</name>
    <dbReference type="NCBI Taxonomy" id="1974646"/>
    <lineage>
        <taxon>Bacteria</taxon>
        <taxon>Candidatus Magasanikiibacteriota</taxon>
    </lineage>
</organism>
<evidence type="ECO:0000256" key="2">
    <source>
        <dbReference type="ARBA" id="ARBA00006464"/>
    </source>
</evidence>
<keyword evidence="3" id="KW-0808">Transferase</keyword>
<comment type="subcellular location">
    <subcellularLocation>
        <location evidence="1">Membrane</location>
        <topology evidence="1">Multi-pass membrane protein</topology>
    </subcellularLocation>
</comment>
<keyword evidence="4 7" id="KW-0812">Transmembrane</keyword>
<evidence type="ECO:0000313" key="10">
    <source>
        <dbReference type="Proteomes" id="UP000231426"/>
    </source>
</evidence>
<feature type="transmembrane region" description="Helical" evidence="7">
    <location>
        <begin position="106"/>
        <end position="125"/>
    </location>
</feature>
<dbReference type="PANTHER" id="PTHR30576:SF0">
    <property type="entry name" value="UNDECAPRENYL-PHOSPHATE N-ACETYLGALACTOSAMINYL 1-PHOSPHATE TRANSFERASE-RELATED"/>
    <property type="match status" value="1"/>
</dbReference>
<feature type="domain" description="Bacterial sugar transferase" evidence="8">
    <location>
        <begin position="276"/>
        <end position="458"/>
    </location>
</feature>
<evidence type="ECO:0000256" key="5">
    <source>
        <dbReference type="ARBA" id="ARBA00022989"/>
    </source>
</evidence>
<reference evidence="10" key="1">
    <citation type="submission" date="2017-09" db="EMBL/GenBank/DDBJ databases">
        <title>Depth-based differentiation of microbial function through sediment-hosted aquifers and enrichment of novel symbionts in the deep terrestrial subsurface.</title>
        <authorList>
            <person name="Probst A.J."/>
            <person name="Ladd B."/>
            <person name="Jarett J.K."/>
            <person name="Geller-Mcgrath D.E."/>
            <person name="Sieber C.M.K."/>
            <person name="Emerson J.B."/>
            <person name="Anantharaman K."/>
            <person name="Thomas B.C."/>
            <person name="Malmstrom R."/>
            <person name="Stieglmeier M."/>
            <person name="Klingl A."/>
            <person name="Woyke T."/>
            <person name="Ryan C.M."/>
            <person name="Banfield J.F."/>
        </authorList>
    </citation>
    <scope>NUCLEOTIDE SEQUENCE [LARGE SCALE GENOMIC DNA]</scope>
</reference>
<comment type="similarity">
    <text evidence="2">Belongs to the bacterial sugar transferase family.</text>
</comment>
<evidence type="ECO:0000256" key="4">
    <source>
        <dbReference type="ARBA" id="ARBA00022692"/>
    </source>
</evidence>
<evidence type="ECO:0000256" key="1">
    <source>
        <dbReference type="ARBA" id="ARBA00004141"/>
    </source>
</evidence>
<evidence type="ECO:0000313" key="9">
    <source>
        <dbReference type="EMBL" id="PIT88260.1"/>
    </source>
</evidence>
<dbReference type="GO" id="GO:0016020">
    <property type="term" value="C:membrane"/>
    <property type="evidence" value="ECO:0007669"/>
    <property type="project" value="UniProtKB-SubCell"/>
</dbReference>
<dbReference type="Pfam" id="PF02397">
    <property type="entry name" value="Bac_transf"/>
    <property type="match status" value="1"/>
</dbReference>
<dbReference type="EMBL" id="PFBV01000004">
    <property type="protein sequence ID" value="PIT88260.1"/>
    <property type="molecule type" value="Genomic_DNA"/>
</dbReference>
<keyword evidence="6 7" id="KW-0472">Membrane</keyword>
<evidence type="ECO:0000259" key="8">
    <source>
        <dbReference type="Pfam" id="PF02397"/>
    </source>
</evidence>
<evidence type="ECO:0000256" key="3">
    <source>
        <dbReference type="ARBA" id="ARBA00022679"/>
    </source>
</evidence>
<feature type="transmembrane region" description="Helical" evidence="7">
    <location>
        <begin position="276"/>
        <end position="300"/>
    </location>
</feature>
<protein>
    <recommendedName>
        <fullName evidence="8">Bacterial sugar transferase domain-containing protein</fullName>
    </recommendedName>
</protein>
<comment type="caution">
    <text evidence="9">The sequence shown here is derived from an EMBL/GenBank/DDBJ whole genome shotgun (WGS) entry which is preliminary data.</text>
</comment>
<dbReference type="Proteomes" id="UP000231426">
    <property type="component" value="Unassembled WGS sequence"/>
</dbReference>
<dbReference type="NCBIfam" id="TIGR03025">
    <property type="entry name" value="EPS_sugtrans"/>
    <property type="match status" value="1"/>
</dbReference>
<feature type="transmembrane region" description="Helical" evidence="7">
    <location>
        <begin position="46"/>
        <end position="65"/>
    </location>
</feature>
<gene>
    <name evidence="9" type="ORF">COU29_03265</name>
</gene>
<feature type="transmembrane region" description="Helical" evidence="7">
    <location>
        <begin position="7"/>
        <end position="26"/>
    </location>
</feature>
<proteinExistence type="inferred from homology"/>
<dbReference type="InterPro" id="IPR003362">
    <property type="entry name" value="Bact_transf"/>
</dbReference>
<name>A0A2M6W683_9BACT</name>
<sequence length="466" mass="54107">MYYRFKQIALVIGDMLLLYVGLYFALVLRYWQFTTPTFSDLSSQMIWLFILAVILLFIMGLYDLNQSRNSWPFFQKIIIAAIIWLAFGIAFFYINPTKTVSAPKTILLLCTLVGFGLVAGWRFIYNHFISTSLKIQLVFAGFTKETAELIDILQKEPEWGYAVAGIIGTAQDESELNQEKYKDFKKIILEKNFSEINHLIKQRAVQLFVVAPSMSQNQEVMKQMYADLFYQVGVINLANFYEEIFKRIPPFTFSESWFIENLQEQNKKIYDRGRILMDYFLAVIMSIFFAVTFPIIALLIKITSRGPVFINQERVGRLGKTFRIYKYRTMKSLGQGGSAEINGPKFAAINDPRITLIGKLLRKSRLDEVPQFINILKGEMSIIGPRPERPEFVTQLTDTMPFYNLRHLVKPGLTGWAQLQNSYYGTMEENLRKLEYDLFYIKNRNVILDLVIVLKTFNILGRMVGR</sequence>
<accession>A0A2M6W683</accession>
<evidence type="ECO:0000256" key="6">
    <source>
        <dbReference type="ARBA" id="ARBA00023136"/>
    </source>
</evidence>
<keyword evidence="5 7" id="KW-1133">Transmembrane helix</keyword>
<dbReference type="GO" id="GO:0016780">
    <property type="term" value="F:phosphotransferase activity, for other substituted phosphate groups"/>
    <property type="evidence" value="ECO:0007669"/>
    <property type="project" value="TreeGrafter"/>
</dbReference>
<dbReference type="PANTHER" id="PTHR30576">
    <property type="entry name" value="COLANIC BIOSYNTHESIS UDP-GLUCOSE LIPID CARRIER TRANSFERASE"/>
    <property type="match status" value="1"/>
</dbReference>